<dbReference type="CDD" id="cd14667">
    <property type="entry name" value="3D_containing_proteins"/>
    <property type="match status" value="1"/>
</dbReference>
<dbReference type="GO" id="GO:0004553">
    <property type="term" value="F:hydrolase activity, hydrolyzing O-glycosyl compounds"/>
    <property type="evidence" value="ECO:0007669"/>
    <property type="project" value="InterPro"/>
</dbReference>
<dbReference type="Gene3D" id="2.40.40.10">
    <property type="entry name" value="RlpA-like domain"/>
    <property type="match status" value="1"/>
</dbReference>
<dbReference type="Pfam" id="PF06725">
    <property type="entry name" value="3D"/>
    <property type="match status" value="1"/>
</dbReference>
<gene>
    <name evidence="2" type="ORF">SDC9_176056</name>
</gene>
<feature type="domain" description="3D" evidence="1">
    <location>
        <begin position="2"/>
        <end position="63"/>
    </location>
</feature>
<dbReference type="SUPFAM" id="SSF50685">
    <property type="entry name" value="Barwin-like endoglucanases"/>
    <property type="match status" value="1"/>
</dbReference>
<sequence>MTCAVDPAVIPLGSVLYVGDLQLVAIDTGSAVSGEVIDIFYDGTQEEARAWLAGFGDTAAVWVCQG</sequence>
<accession>A0A645GYA0</accession>
<name>A0A645GYA0_9ZZZZ</name>
<dbReference type="InterPro" id="IPR059180">
    <property type="entry name" value="3D_YorM"/>
</dbReference>
<comment type="caution">
    <text evidence="2">The sequence shown here is derived from an EMBL/GenBank/DDBJ whole genome shotgun (WGS) entry which is preliminary data.</text>
</comment>
<dbReference type="GO" id="GO:0019867">
    <property type="term" value="C:outer membrane"/>
    <property type="evidence" value="ECO:0007669"/>
    <property type="project" value="InterPro"/>
</dbReference>
<organism evidence="2">
    <name type="scientific">bioreactor metagenome</name>
    <dbReference type="NCBI Taxonomy" id="1076179"/>
    <lineage>
        <taxon>unclassified sequences</taxon>
        <taxon>metagenomes</taxon>
        <taxon>ecological metagenomes</taxon>
    </lineage>
</organism>
<dbReference type="InterPro" id="IPR036908">
    <property type="entry name" value="RlpA-like_sf"/>
</dbReference>
<reference evidence="2" key="1">
    <citation type="submission" date="2019-08" db="EMBL/GenBank/DDBJ databases">
        <authorList>
            <person name="Kucharzyk K."/>
            <person name="Murdoch R.W."/>
            <person name="Higgins S."/>
            <person name="Loffler F."/>
        </authorList>
    </citation>
    <scope>NUCLEOTIDE SEQUENCE</scope>
</reference>
<protein>
    <recommendedName>
        <fullName evidence="1">3D domain-containing protein</fullName>
    </recommendedName>
</protein>
<dbReference type="GO" id="GO:0009254">
    <property type="term" value="P:peptidoglycan turnover"/>
    <property type="evidence" value="ECO:0007669"/>
    <property type="project" value="InterPro"/>
</dbReference>
<dbReference type="InterPro" id="IPR010611">
    <property type="entry name" value="3D_dom"/>
</dbReference>
<dbReference type="AlphaFoldDB" id="A0A645GYA0"/>
<evidence type="ECO:0000313" key="2">
    <source>
        <dbReference type="EMBL" id="MPN28613.1"/>
    </source>
</evidence>
<proteinExistence type="predicted"/>
<evidence type="ECO:0000259" key="1">
    <source>
        <dbReference type="Pfam" id="PF06725"/>
    </source>
</evidence>
<dbReference type="EMBL" id="VSSQ01078971">
    <property type="protein sequence ID" value="MPN28613.1"/>
    <property type="molecule type" value="Genomic_DNA"/>
</dbReference>